<sequence length="63" mass="7156">MSTWIGIILLIVIIFVFSVLYTRTKKSSSKVEEVPEIICENCQQVIPKGYTKSLCPHCNKLLV</sequence>
<keyword evidence="1" id="KW-1133">Transmembrane helix</keyword>
<name>A0A1S2LKG8_9BACI</name>
<protein>
    <submittedName>
        <fullName evidence="2">Uncharacterized protein</fullName>
    </submittedName>
</protein>
<proteinExistence type="predicted"/>
<dbReference type="AlphaFoldDB" id="A0A1S2LKG8"/>
<dbReference type="Proteomes" id="UP000179524">
    <property type="component" value="Unassembled WGS sequence"/>
</dbReference>
<keyword evidence="3" id="KW-1185">Reference proteome</keyword>
<evidence type="ECO:0000313" key="2">
    <source>
        <dbReference type="EMBL" id="OIJ12583.1"/>
    </source>
</evidence>
<accession>A0A1S2LKG8</accession>
<feature type="transmembrane region" description="Helical" evidence="1">
    <location>
        <begin position="6"/>
        <end position="22"/>
    </location>
</feature>
<evidence type="ECO:0000313" key="3">
    <source>
        <dbReference type="Proteomes" id="UP000179524"/>
    </source>
</evidence>
<comment type="caution">
    <text evidence="2">The sequence shown here is derived from an EMBL/GenBank/DDBJ whole genome shotgun (WGS) entry which is preliminary data.</text>
</comment>
<gene>
    <name evidence="2" type="ORF">BKP37_14250</name>
</gene>
<evidence type="ECO:0000256" key="1">
    <source>
        <dbReference type="SAM" id="Phobius"/>
    </source>
</evidence>
<keyword evidence="1" id="KW-0812">Transmembrane</keyword>
<dbReference type="EMBL" id="MLQR01000031">
    <property type="protein sequence ID" value="OIJ12583.1"/>
    <property type="molecule type" value="Genomic_DNA"/>
</dbReference>
<organism evidence="2 3">
    <name type="scientific">Anaerobacillus alkalilacustris</name>
    <dbReference type="NCBI Taxonomy" id="393763"/>
    <lineage>
        <taxon>Bacteria</taxon>
        <taxon>Bacillati</taxon>
        <taxon>Bacillota</taxon>
        <taxon>Bacilli</taxon>
        <taxon>Bacillales</taxon>
        <taxon>Bacillaceae</taxon>
        <taxon>Anaerobacillus</taxon>
    </lineage>
</organism>
<keyword evidence="1" id="KW-0472">Membrane</keyword>
<reference evidence="2 3" key="1">
    <citation type="submission" date="2016-10" db="EMBL/GenBank/DDBJ databases">
        <title>Draft genome sequences of four alkaliphilic bacteria belonging to the Anaerobacillus genus.</title>
        <authorList>
            <person name="Bassil N.M."/>
            <person name="Lloyd J.R."/>
        </authorList>
    </citation>
    <scope>NUCLEOTIDE SEQUENCE [LARGE SCALE GENOMIC DNA]</scope>
    <source>
        <strain evidence="2 3">DSM 18345</strain>
    </source>
</reference>